<dbReference type="RefSeq" id="WP_066310681.1">
    <property type="nucleotide sequence ID" value="NZ_LQRT01000002.1"/>
</dbReference>
<comment type="caution">
    <text evidence="2">The sequence shown here is derived from an EMBL/GenBank/DDBJ whole genome shotgun (WGS) entry which is preliminary data.</text>
</comment>
<dbReference type="STRING" id="1642818.AWE51_04010"/>
<evidence type="ECO:0000313" key="2">
    <source>
        <dbReference type="EMBL" id="KZS42620.1"/>
    </source>
</evidence>
<sequence>MEKNKSVEEYIERKTEWKDALELLRSIMLSTEMKETIKWGSPVYTVNGKNVVGLAAFKSYVGIWFYQGVFLSDKEKLLINAQEGKTKGLRQWRFIAKDEIHRDVVLKYVKEAIQNQKDNKEILPEKSKVIAMPLELNILLTSNKDLEKSFKELTPFKQKEYIEYISNAKRETTRSTRLKKITSMILEGIGLNDKYR</sequence>
<dbReference type="Pfam" id="PF13376">
    <property type="entry name" value="OmdA"/>
    <property type="match status" value="1"/>
</dbReference>
<accession>A0A163CP95</accession>
<dbReference type="Gene3D" id="3.90.1150.200">
    <property type="match status" value="1"/>
</dbReference>
<feature type="domain" description="YdhG-like" evidence="1">
    <location>
        <begin position="17"/>
        <end position="113"/>
    </location>
</feature>
<dbReference type="Pfam" id="PF08818">
    <property type="entry name" value="DUF1801"/>
    <property type="match status" value="1"/>
</dbReference>
<dbReference type="AlphaFoldDB" id="A0A163CP95"/>
<dbReference type="InterPro" id="IPR016786">
    <property type="entry name" value="YdeI_bac"/>
</dbReference>
<keyword evidence="3" id="KW-1185">Reference proteome</keyword>
<protein>
    <recommendedName>
        <fullName evidence="1">YdhG-like domain-containing protein</fullName>
    </recommendedName>
</protein>
<dbReference type="Proteomes" id="UP000076715">
    <property type="component" value="Unassembled WGS sequence"/>
</dbReference>
<evidence type="ECO:0000313" key="3">
    <source>
        <dbReference type="Proteomes" id="UP000076715"/>
    </source>
</evidence>
<dbReference type="SUPFAM" id="SSF159888">
    <property type="entry name" value="YdhG-like"/>
    <property type="match status" value="1"/>
</dbReference>
<dbReference type="EMBL" id="LQRT01000002">
    <property type="protein sequence ID" value="KZS42620.1"/>
    <property type="molecule type" value="Genomic_DNA"/>
</dbReference>
<dbReference type="PIRSF" id="PIRSF021308">
    <property type="entry name" value="UCP021308"/>
    <property type="match status" value="1"/>
</dbReference>
<evidence type="ECO:0000259" key="1">
    <source>
        <dbReference type="Pfam" id="PF08818"/>
    </source>
</evidence>
<name>A0A163CP95_9FLAO</name>
<gene>
    <name evidence="2" type="ORF">AWE51_04010</name>
</gene>
<dbReference type="OrthoDB" id="214150at2"/>
<dbReference type="InterPro" id="IPR014922">
    <property type="entry name" value="YdhG-like"/>
</dbReference>
<proteinExistence type="predicted"/>
<organism evidence="2 3">
    <name type="scientific">Aquimarina aggregata</name>
    <dbReference type="NCBI Taxonomy" id="1642818"/>
    <lineage>
        <taxon>Bacteria</taxon>
        <taxon>Pseudomonadati</taxon>
        <taxon>Bacteroidota</taxon>
        <taxon>Flavobacteriia</taxon>
        <taxon>Flavobacteriales</taxon>
        <taxon>Flavobacteriaceae</taxon>
        <taxon>Aquimarina</taxon>
    </lineage>
</organism>
<reference evidence="2 3" key="1">
    <citation type="submission" date="2016-01" db="EMBL/GenBank/DDBJ databases">
        <title>The draft genome sequence of Aquimarina sp. RZW4-3-2.</title>
        <authorList>
            <person name="Wang Y."/>
        </authorList>
    </citation>
    <scope>NUCLEOTIDE SEQUENCE [LARGE SCALE GENOMIC DNA]</scope>
    <source>
        <strain evidence="2 3">RZW4-3-2</strain>
    </source>
</reference>